<dbReference type="RefSeq" id="WP_168034339.1">
    <property type="nucleotide sequence ID" value="NZ_JAAVNE010000049.1"/>
</dbReference>
<dbReference type="EMBL" id="JAAVNE010000049">
    <property type="protein sequence ID" value="NKC33615.1"/>
    <property type="molecule type" value="Genomic_DNA"/>
</dbReference>
<evidence type="ECO:0000256" key="4">
    <source>
        <dbReference type="ARBA" id="ARBA00022840"/>
    </source>
</evidence>
<dbReference type="PANTHER" id="PTHR24220:SF689">
    <property type="entry name" value="LIPOPROTEIN-RELEASING SYSTEM ATP-BINDING PROTEIN LOLD"/>
    <property type="match status" value="1"/>
</dbReference>
<dbReference type="InterPro" id="IPR015854">
    <property type="entry name" value="ABC_transpr_LolD-like"/>
</dbReference>
<dbReference type="InterPro" id="IPR017911">
    <property type="entry name" value="MacB-like_ATP-bd"/>
</dbReference>
<dbReference type="GO" id="GO:0005524">
    <property type="term" value="F:ATP binding"/>
    <property type="evidence" value="ECO:0007669"/>
    <property type="project" value="UniProtKB-KW"/>
</dbReference>
<proteinExistence type="inferred from homology"/>
<keyword evidence="3" id="KW-0547">Nucleotide-binding</keyword>
<dbReference type="SUPFAM" id="SSF52540">
    <property type="entry name" value="P-loop containing nucleoside triphosphate hydrolases"/>
    <property type="match status" value="1"/>
</dbReference>
<name>A0ABX1E9Y2_9PROT</name>
<keyword evidence="7" id="KW-1185">Reference proteome</keyword>
<dbReference type="InterPro" id="IPR003439">
    <property type="entry name" value="ABC_transporter-like_ATP-bd"/>
</dbReference>
<evidence type="ECO:0000256" key="1">
    <source>
        <dbReference type="ARBA" id="ARBA00005417"/>
    </source>
</evidence>
<evidence type="ECO:0000313" key="7">
    <source>
        <dbReference type="Proteomes" id="UP000787635"/>
    </source>
</evidence>
<keyword evidence="4 6" id="KW-0067">ATP-binding</keyword>
<dbReference type="Proteomes" id="UP000787635">
    <property type="component" value="Unassembled WGS sequence"/>
</dbReference>
<sequence>MAEDALLLSGIRKSFNIGSPAEVEILHGIDLTLEHGAFCALIGPSGSGKSTLLNIIGLLDRQSAGRLAIGGQDTSGLDDAALTRLRGRRIGFVFQAHNLIPAFTAAENVMMPMLLNRGWADAGMRLSAEALLDRVGMTRWRDARVANLSGGQAQRVSIARALVMNPVLVLADEPTGNLDTASADGVFDMMHAMNQEQGMTFLIVTHDPRLAKRCGRIIELVDGQVVRGAA</sequence>
<dbReference type="PROSITE" id="PS50893">
    <property type="entry name" value="ABC_TRANSPORTER_2"/>
    <property type="match status" value="1"/>
</dbReference>
<evidence type="ECO:0000256" key="2">
    <source>
        <dbReference type="ARBA" id="ARBA00022448"/>
    </source>
</evidence>
<accession>A0ABX1E9Y2</accession>
<dbReference type="PROSITE" id="PS00211">
    <property type="entry name" value="ABC_TRANSPORTER_1"/>
    <property type="match status" value="1"/>
</dbReference>
<evidence type="ECO:0000313" key="6">
    <source>
        <dbReference type="EMBL" id="NKC33615.1"/>
    </source>
</evidence>
<dbReference type="PANTHER" id="PTHR24220">
    <property type="entry name" value="IMPORT ATP-BINDING PROTEIN"/>
    <property type="match status" value="1"/>
</dbReference>
<keyword evidence="2" id="KW-0813">Transport</keyword>
<organism evidence="6 7">
    <name type="scientific">Falsiroseomonas selenitidurans</name>
    <dbReference type="NCBI Taxonomy" id="2716335"/>
    <lineage>
        <taxon>Bacteria</taxon>
        <taxon>Pseudomonadati</taxon>
        <taxon>Pseudomonadota</taxon>
        <taxon>Alphaproteobacteria</taxon>
        <taxon>Acetobacterales</taxon>
        <taxon>Roseomonadaceae</taxon>
        <taxon>Falsiroseomonas</taxon>
    </lineage>
</organism>
<feature type="domain" description="ABC transporter" evidence="5">
    <location>
        <begin position="6"/>
        <end position="230"/>
    </location>
</feature>
<comment type="similarity">
    <text evidence="1">Belongs to the ABC transporter superfamily.</text>
</comment>
<evidence type="ECO:0000256" key="3">
    <source>
        <dbReference type="ARBA" id="ARBA00022741"/>
    </source>
</evidence>
<protein>
    <submittedName>
        <fullName evidence="6">ABC transporter ATP-binding protein</fullName>
    </submittedName>
</protein>
<dbReference type="Pfam" id="PF00005">
    <property type="entry name" value="ABC_tran"/>
    <property type="match status" value="1"/>
</dbReference>
<reference evidence="6 7" key="1">
    <citation type="submission" date="2020-03" db="EMBL/GenBank/DDBJ databases">
        <title>Roseomonas selenitidurans sp. nov. isolated from urban soil.</title>
        <authorList>
            <person name="Liu H."/>
        </authorList>
    </citation>
    <scope>NUCLEOTIDE SEQUENCE [LARGE SCALE GENOMIC DNA]</scope>
    <source>
        <strain evidence="6 7">BU-1</strain>
    </source>
</reference>
<evidence type="ECO:0000259" key="5">
    <source>
        <dbReference type="PROSITE" id="PS50893"/>
    </source>
</evidence>
<comment type="caution">
    <text evidence="6">The sequence shown here is derived from an EMBL/GenBank/DDBJ whole genome shotgun (WGS) entry which is preliminary data.</text>
</comment>
<dbReference type="InterPro" id="IPR027417">
    <property type="entry name" value="P-loop_NTPase"/>
</dbReference>
<dbReference type="CDD" id="cd03255">
    <property type="entry name" value="ABC_MJ0796_LolCDE_FtsE"/>
    <property type="match status" value="1"/>
</dbReference>
<dbReference type="Gene3D" id="3.40.50.300">
    <property type="entry name" value="P-loop containing nucleotide triphosphate hydrolases"/>
    <property type="match status" value="1"/>
</dbReference>
<dbReference type="InterPro" id="IPR017871">
    <property type="entry name" value="ABC_transporter-like_CS"/>
</dbReference>
<dbReference type="SMART" id="SM00382">
    <property type="entry name" value="AAA"/>
    <property type="match status" value="1"/>
</dbReference>
<dbReference type="InterPro" id="IPR003593">
    <property type="entry name" value="AAA+_ATPase"/>
</dbReference>
<gene>
    <name evidence="6" type="ORF">HEQ75_22325</name>
</gene>